<dbReference type="GO" id="GO:0009244">
    <property type="term" value="P:lipopolysaccharide core region biosynthetic process"/>
    <property type="evidence" value="ECO:0007669"/>
    <property type="project" value="UniProtKB-UniRule"/>
</dbReference>
<keyword evidence="9 15" id="KW-0418">Kinase</keyword>
<dbReference type="GO" id="GO:0016773">
    <property type="term" value="F:phosphotransferase activity, alcohol group as acceptor"/>
    <property type="evidence" value="ECO:0007669"/>
    <property type="project" value="UniProtKB-UniRule"/>
</dbReference>
<evidence type="ECO:0000256" key="12">
    <source>
        <dbReference type="ARBA" id="ARBA00023136"/>
    </source>
</evidence>
<reference evidence="16 17" key="1">
    <citation type="submission" date="2016-10" db="EMBL/GenBank/DDBJ databases">
        <authorList>
            <person name="de Groot N.N."/>
        </authorList>
    </citation>
    <scope>NUCLEOTIDE SEQUENCE [LARGE SCALE GENOMIC DNA]</scope>
    <source>
        <strain evidence="16 17">DSM 19219</strain>
    </source>
</reference>
<dbReference type="EC" id="2.7.1.166" evidence="4 15"/>
<dbReference type="Proteomes" id="UP000198500">
    <property type="component" value="Unassembled WGS sequence"/>
</dbReference>
<keyword evidence="6 15" id="KW-0997">Cell inner membrane</keyword>
<evidence type="ECO:0000256" key="4">
    <source>
        <dbReference type="ARBA" id="ARBA00011988"/>
    </source>
</evidence>
<name>A0A1H2XRK6_9GAMM</name>
<evidence type="ECO:0000256" key="3">
    <source>
        <dbReference type="ARBA" id="ARBA00010327"/>
    </source>
</evidence>
<dbReference type="Gene3D" id="1.10.510.10">
    <property type="entry name" value="Transferase(Phosphotransferase) domain 1"/>
    <property type="match status" value="1"/>
</dbReference>
<evidence type="ECO:0000256" key="11">
    <source>
        <dbReference type="ARBA" id="ARBA00022985"/>
    </source>
</evidence>
<evidence type="ECO:0000256" key="9">
    <source>
        <dbReference type="ARBA" id="ARBA00022777"/>
    </source>
</evidence>
<dbReference type="EMBL" id="FNNI01000003">
    <property type="protein sequence ID" value="SDW95542.1"/>
    <property type="molecule type" value="Genomic_DNA"/>
</dbReference>
<dbReference type="UniPathway" id="UPA00958"/>
<dbReference type="OrthoDB" id="6854449at2"/>
<evidence type="ECO:0000256" key="15">
    <source>
        <dbReference type="HAMAP-Rule" id="MF_00521"/>
    </source>
</evidence>
<keyword evidence="17" id="KW-1185">Reference proteome</keyword>
<dbReference type="Pfam" id="PF06293">
    <property type="entry name" value="Kdo"/>
    <property type="match status" value="1"/>
</dbReference>
<accession>A0A1H2XRK6</accession>
<comment type="function">
    <text evidence="15">Catalyzes the ATP-dependent phosphorylation of the 3-deoxy-D-manno-octulosonic acid (Kdo) residue in Kdo-lipid IV(A) at the 4-OH position.</text>
</comment>
<dbReference type="GO" id="GO:0005886">
    <property type="term" value="C:plasma membrane"/>
    <property type="evidence" value="ECO:0007669"/>
    <property type="project" value="UniProtKB-SubCell"/>
</dbReference>
<dbReference type="STRING" id="574349.SAMN05443545_103273"/>
<protein>
    <recommendedName>
        <fullName evidence="13 15">3-deoxy-D-manno-octulosonic acid kinase</fullName>
        <shortName evidence="15">Kdo kinase</shortName>
        <ecNumber evidence="4 15">2.7.1.166</ecNumber>
    </recommendedName>
</protein>
<keyword evidence="8 15" id="KW-0547">Nucleotide-binding</keyword>
<dbReference type="SUPFAM" id="SSF56112">
    <property type="entry name" value="Protein kinase-like (PK-like)"/>
    <property type="match status" value="1"/>
</dbReference>
<dbReference type="AlphaFoldDB" id="A0A1H2XRK6"/>
<keyword evidence="10 15" id="KW-0067">ATP-binding</keyword>
<dbReference type="RefSeq" id="WP_092568848.1">
    <property type="nucleotide sequence ID" value="NZ_BMXH01000004.1"/>
</dbReference>
<evidence type="ECO:0000256" key="1">
    <source>
        <dbReference type="ARBA" id="ARBA00004515"/>
    </source>
</evidence>
<dbReference type="InterPro" id="IPR011009">
    <property type="entry name" value="Kinase-like_dom_sf"/>
</dbReference>
<keyword evidence="5 15" id="KW-1003">Cell membrane</keyword>
<dbReference type="NCBIfam" id="NF002475">
    <property type="entry name" value="PRK01723.1"/>
    <property type="match status" value="1"/>
</dbReference>
<evidence type="ECO:0000256" key="8">
    <source>
        <dbReference type="ARBA" id="ARBA00022741"/>
    </source>
</evidence>
<dbReference type="GO" id="GO:0005524">
    <property type="term" value="F:ATP binding"/>
    <property type="evidence" value="ECO:0007669"/>
    <property type="project" value="UniProtKB-UniRule"/>
</dbReference>
<keyword evidence="7 15" id="KW-0808">Transferase</keyword>
<evidence type="ECO:0000313" key="16">
    <source>
        <dbReference type="EMBL" id="SDW95542.1"/>
    </source>
</evidence>
<dbReference type="GO" id="GO:0016301">
    <property type="term" value="F:kinase activity"/>
    <property type="evidence" value="ECO:0007669"/>
    <property type="project" value="UniProtKB-KW"/>
</dbReference>
<evidence type="ECO:0000256" key="10">
    <source>
        <dbReference type="ARBA" id="ARBA00022840"/>
    </source>
</evidence>
<keyword evidence="12 15" id="KW-0472">Membrane</keyword>
<dbReference type="HAMAP" id="MF_00521">
    <property type="entry name" value="KDO_kinase"/>
    <property type="match status" value="1"/>
</dbReference>
<comment type="subcellular location">
    <subcellularLocation>
        <location evidence="1 15">Cell inner membrane</location>
        <topology evidence="1 15">Peripheral membrane protein</topology>
        <orientation evidence="1 15">Cytoplasmic side</orientation>
    </subcellularLocation>
</comment>
<gene>
    <name evidence="15" type="primary">kdkA</name>
    <name evidence="16" type="ORF">SAMN05443545_103273</name>
</gene>
<evidence type="ECO:0000256" key="14">
    <source>
        <dbReference type="ARBA" id="ARBA00034417"/>
    </source>
</evidence>
<evidence type="ECO:0000256" key="5">
    <source>
        <dbReference type="ARBA" id="ARBA00022475"/>
    </source>
</evidence>
<comment type="similarity">
    <text evidence="3 15">Belongs to the protein kinase superfamily. KdkA/RfaP family.</text>
</comment>
<evidence type="ECO:0000256" key="2">
    <source>
        <dbReference type="ARBA" id="ARBA00004713"/>
    </source>
</evidence>
<keyword evidence="11 15" id="KW-0448">Lipopolysaccharide biosynthesis</keyword>
<organism evidence="16 17">
    <name type="scientific">Aidingimonas halophila</name>
    <dbReference type="NCBI Taxonomy" id="574349"/>
    <lineage>
        <taxon>Bacteria</taxon>
        <taxon>Pseudomonadati</taxon>
        <taxon>Pseudomonadota</taxon>
        <taxon>Gammaproteobacteria</taxon>
        <taxon>Oceanospirillales</taxon>
        <taxon>Halomonadaceae</taxon>
        <taxon>Aidingimonas</taxon>
    </lineage>
</organism>
<evidence type="ECO:0000313" key="17">
    <source>
        <dbReference type="Proteomes" id="UP000198500"/>
    </source>
</evidence>
<dbReference type="InterPro" id="IPR022826">
    <property type="entry name" value="KDO_kinase"/>
</dbReference>
<proteinExistence type="inferred from homology"/>
<feature type="active site" evidence="15">
    <location>
        <position position="172"/>
    </location>
</feature>
<evidence type="ECO:0000256" key="13">
    <source>
        <dbReference type="ARBA" id="ARBA00029511"/>
    </source>
</evidence>
<evidence type="ECO:0000256" key="6">
    <source>
        <dbReference type="ARBA" id="ARBA00022519"/>
    </source>
</evidence>
<evidence type="ECO:0000256" key="7">
    <source>
        <dbReference type="ARBA" id="ARBA00022679"/>
    </source>
</evidence>
<sequence length="238" mass="27145">MRLATFPMEKAFILYDADSLCDAGLTPQIAPSWFTVDFWQEAGAILGQATGRGTSLFVLAGDREWVLRPYRRGGMAARVSQRRYLWTGHGRTRAFRELRLTERLYHQGLPVPRPIAGCVWHHGLTYEAALITERLAGVRSLADRLPTLDAPTLYDVGATLRQFHDAGLDHVDLNARNLLIDDTGHVWLIDLDRCRLRRPGRWKQANLQRLERSLSRFLHADTRATMIAIERGYNRIEG</sequence>
<comment type="pathway">
    <text evidence="2 15">Bacterial outer membrane biogenesis; LPS core biosynthesis.</text>
</comment>
<comment type="catalytic activity">
    <reaction evidence="14 15">
        <text>an alpha-Kdo-(2-&gt;6)-lipid IVA + ATP = a 4-O-phospho-alpha-Kdo-(2-&gt;6)-lipid IVA + ADP + H(+)</text>
        <dbReference type="Rhea" id="RHEA:74271"/>
        <dbReference type="ChEBI" id="CHEBI:15378"/>
        <dbReference type="ChEBI" id="CHEBI:30616"/>
        <dbReference type="ChEBI" id="CHEBI:176428"/>
        <dbReference type="ChEBI" id="CHEBI:193140"/>
        <dbReference type="ChEBI" id="CHEBI:456216"/>
        <dbReference type="EC" id="2.7.1.166"/>
    </reaction>
</comment>